<proteinExistence type="predicted"/>
<name>A0A0A8Y8Y4_ARUDO</name>
<dbReference type="EMBL" id="GBRH01276160">
    <property type="protein sequence ID" value="JAD21735.1"/>
    <property type="molecule type" value="Transcribed_RNA"/>
</dbReference>
<dbReference type="AlphaFoldDB" id="A0A0A8Y8Y4"/>
<reference evidence="1" key="2">
    <citation type="journal article" date="2015" name="Data Brief">
        <title>Shoot transcriptome of the giant reed, Arundo donax.</title>
        <authorList>
            <person name="Barrero R.A."/>
            <person name="Guerrero F.D."/>
            <person name="Moolhuijzen P."/>
            <person name="Goolsby J.A."/>
            <person name="Tidwell J."/>
            <person name="Bellgard S.E."/>
            <person name="Bellgard M.I."/>
        </authorList>
    </citation>
    <scope>NUCLEOTIDE SEQUENCE</scope>
    <source>
        <tissue evidence="1">Shoot tissue taken approximately 20 cm above the soil surface</tissue>
    </source>
</reference>
<reference evidence="1" key="1">
    <citation type="submission" date="2014-09" db="EMBL/GenBank/DDBJ databases">
        <authorList>
            <person name="Magalhaes I.L.F."/>
            <person name="Oliveira U."/>
            <person name="Santos F.R."/>
            <person name="Vidigal T.H.D.A."/>
            <person name="Brescovit A.D."/>
            <person name="Santos A.J."/>
        </authorList>
    </citation>
    <scope>NUCLEOTIDE SEQUENCE</scope>
    <source>
        <tissue evidence="1">Shoot tissue taken approximately 20 cm above the soil surface</tissue>
    </source>
</reference>
<accession>A0A0A8Y8Y4</accession>
<sequence length="44" mass="5120">MILELNPKHRQFDQVCPPVGLKASKIKNEPQMLQIPHQLDLKSR</sequence>
<organism evidence="1">
    <name type="scientific">Arundo donax</name>
    <name type="common">Giant reed</name>
    <name type="synonym">Donax arundinaceus</name>
    <dbReference type="NCBI Taxonomy" id="35708"/>
    <lineage>
        <taxon>Eukaryota</taxon>
        <taxon>Viridiplantae</taxon>
        <taxon>Streptophyta</taxon>
        <taxon>Embryophyta</taxon>
        <taxon>Tracheophyta</taxon>
        <taxon>Spermatophyta</taxon>
        <taxon>Magnoliopsida</taxon>
        <taxon>Liliopsida</taxon>
        <taxon>Poales</taxon>
        <taxon>Poaceae</taxon>
        <taxon>PACMAD clade</taxon>
        <taxon>Arundinoideae</taxon>
        <taxon>Arundineae</taxon>
        <taxon>Arundo</taxon>
    </lineage>
</organism>
<evidence type="ECO:0000313" key="1">
    <source>
        <dbReference type="EMBL" id="JAD21735.1"/>
    </source>
</evidence>
<protein>
    <submittedName>
        <fullName evidence="1">Uncharacterized protein</fullName>
    </submittedName>
</protein>